<keyword evidence="1" id="KW-0472">Membrane</keyword>
<feature type="transmembrane region" description="Helical" evidence="1">
    <location>
        <begin position="24"/>
        <end position="53"/>
    </location>
</feature>
<dbReference type="AlphaFoldDB" id="A0A2S8F7N0"/>
<reference evidence="2 3" key="1">
    <citation type="submission" date="2018-02" db="EMBL/GenBank/DDBJ databases">
        <title>Comparative genomes isolates from brazilian mangrove.</title>
        <authorList>
            <person name="Araujo J.E."/>
            <person name="Taketani R.G."/>
            <person name="Silva M.C.P."/>
            <person name="Loureco M.V."/>
            <person name="Andreote F.D."/>
        </authorList>
    </citation>
    <scope>NUCLEOTIDE SEQUENCE [LARGE SCALE GENOMIC DNA]</scope>
    <source>
        <strain evidence="2 3">NAP PRIS-MGV</strain>
    </source>
</reference>
<accession>A0A2S8F7N0</accession>
<feature type="transmembrane region" description="Helical" evidence="1">
    <location>
        <begin position="65"/>
        <end position="92"/>
    </location>
</feature>
<organism evidence="2 3">
    <name type="scientific">Blastopirellula marina</name>
    <dbReference type="NCBI Taxonomy" id="124"/>
    <lineage>
        <taxon>Bacteria</taxon>
        <taxon>Pseudomonadati</taxon>
        <taxon>Planctomycetota</taxon>
        <taxon>Planctomycetia</taxon>
        <taxon>Pirellulales</taxon>
        <taxon>Pirellulaceae</taxon>
        <taxon>Blastopirellula</taxon>
    </lineage>
</organism>
<feature type="transmembrane region" description="Helical" evidence="1">
    <location>
        <begin position="104"/>
        <end position="131"/>
    </location>
</feature>
<protein>
    <submittedName>
        <fullName evidence="2">Uncharacterized protein</fullName>
    </submittedName>
</protein>
<proteinExistence type="predicted"/>
<evidence type="ECO:0000256" key="1">
    <source>
        <dbReference type="SAM" id="Phobius"/>
    </source>
</evidence>
<evidence type="ECO:0000313" key="2">
    <source>
        <dbReference type="EMBL" id="PQO28167.1"/>
    </source>
</evidence>
<keyword evidence="1" id="KW-0812">Transmembrane</keyword>
<dbReference type="EMBL" id="PUIB01000025">
    <property type="protein sequence ID" value="PQO28167.1"/>
    <property type="molecule type" value="Genomic_DNA"/>
</dbReference>
<keyword evidence="1" id="KW-1133">Transmembrane helix</keyword>
<sequence>MTHPMAETSQSPNEDEYHLKLLSIFYYIVAGLTALIGCFPIIHVLFGLAMIVVGAAEHRAGPLPILGGMLFTLIGGVVFVIFQAVAVCLLLTGRFLQSHRHHTFCLVIAVIICFSFPIGTVLGVFTILVLVRPEVRTLFGTD</sequence>
<comment type="caution">
    <text evidence="2">The sequence shown here is derived from an EMBL/GenBank/DDBJ whole genome shotgun (WGS) entry which is preliminary data.</text>
</comment>
<dbReference type="Proteomes" id="UP000239388">
    <property type="component" value="Unassembled WGS sequence"/>
</dbReference>
<evidence type="ECO:0000313" key="3">
    <source>
        <dbReference type="Proteomes" id="UP000239388"/>
    </source>
</evidence>
<name>A0A2S8F7N0_9BACT</name>
<gene>
    <name evidence="2" type="ORF">C5Y98_25010</name>
</gene>